<feature type="non-terminal residue" evidence="4">
    <location>
        <position position="85"/>
    </location>
</feature>
<dbReference type="Pfam" id="PF12799">
    <property type="entry name" value="LRR_4"/>
    <property type="match status" value="1"/>
</dbReference>
<dbReference type="EMBL" id="JAJDKQ010000137">
    <property type="protein sequence ID" value="MCB8563401.1"/>
    <property type="molecule type" value="Genomic_DNA"/>
</dbReference>
<dbReference type="InterPro" id="IPR001611">
    <property type="entry name" value="Leu-rich_rpt"/>
</dbReference>
<dbReference type="AlphaFoldDB" id="A0AAW4VNN9"/>
<evidence type="ECO:0000256" key="1">
    <source>
        <dbReference type="ARBA" id="ARBA00022614"/>
    </source>
</evidence>
<keyword evidence="3" id="KW-0677">Repeat</keyword>
<dbReference type="Gene3D" id="2.60.40.1220">
    <property type="match status" value="1"/>
</dbReference>
<accession>A0AAW4VNN9</accession>
<keyword evidence="2" id="KW-0732">Signal</keyword>
<dbReference type="SUPFAM" id="SSF52075">
    <property type="entry name" value="Outer arm dynein light chain 1"/>
    <property type="match status" value="1"/>
</dbReference>
<keyword evidence="1" id="KW-0433">Leucine-rich repeat</keyword>
<dbReference type="InterPro" id="IPR014755">
    <property type="entry name" value="Cu-Rt/internalin_Ig-like"/>
</dbReference>
<organism evidence="4 5">
    <name type="scientific">Faecalibacillus intestinalis</name>
    <dbReference type="NCBI Taxonomy" id="1982626"/>
    <lineage>
        <taxon>Bacteria</taxon>
        <taxon>Bacillati</taxon>
        <taxon>Bacillota</taxon>
        <taxon>Erysipelotrichia</taxon>
        <taxon>Erysipelotrichales</taxon>
        <taxon>Coprobacillaceae</taxon>
        <taxon>Faecalibacillus</taxon>
    </lineage>
</organism>
<comment type="caution">
    <text evidence="4">The sequence shown here is derived from an EMBL/GenBank/DDBJ whole genome shotgun (WGS) entry which is preliminary data.</text>
</comment>
<protein>
    <submittedName>
        <fullName evidence="4">Leucine-rich repeat domain-containing protein</fullName>
    </submittedName>
</protein>
<gene>
    <name evidence="4" type="ORF">LJD74_15555</name>
</gene>
<feature type="non-terminal residue" evidence="4">
    <location>
        <position position="1"/>
    </location>
</feature>
<evidence type="ECO:0000313" key="5">
    <source>
        <dbReference type="Proteomes" id="UP001197827"/>
    </source>
</evidence>
<proteinExistence type="predicted"/>
<sequence length="85" mass="9147">QISSLAPLEKTLNLTVLDMGENQISDISPLKGLTAITGLDVSNQMIILSSVDYIAGKPLQLKNKVVSRDGQLFPPLTISPYGSYD</sequence>
<evidence type="ECO:0000313" key="4">
    <source>
        <dbReference type="EMBL" id="MCB8563401.1"/>
    </source>
</evidence>
<name>A0AAW4VNN9_9FIRM</name>
<reference evidence="4" key="1">
    <citation type="submission" date="2021-10" db="EMBL/GenBank/DDBJ databases">
        <title>Collection of gut derived symbiotic bacterial strains cultured from healthy donors.</title>
        <authorList>
            <person name="Lin H."/>
            <person name="Littmann E."/>
            <person name="Kohout C."/>
            <person name="Pamer E.G."/>
        </authorList>
    </citation>
    <scope>NUCLEOTIDE SEQUENCE</scope>
    <source>
        <strain evidence="4">DFI.5.2</strain>
    </source>
</reference>
<dbReference type="RefSeq" id="WP_227408761.1">
    <property type="nucleotide sequence ID" value="NZ_JAJDKQ010000137.1"/>
</dbReference>
<dbReference type="InterPro" id="IPR025875">
    <property type="entry name" value="Leu-rich_rpt_4"/>
</dbReference>
<dbReference type="PROSITE" id="PS51450">
    <property type="entry name" value="LRR"/>
    <property type="match status" value="1"/>
</dbReference>
<evidence type="ECO:0000256" key="2">
    <source>
        <dbReference type="ARBA" id="ARBA00022729"/>
    </source>
</evidence>
<evidence type="ECO:0000256" key="3">
    <source>
        <dbReference type="ARBA" id="ARBA00022737"/>
    </source>
</evidence>
<dbReference type="Proteomes" id="UP001197827">
    <property type="component" value="Unassembled WGS sequence"/>
</dbReference>